<dbReference type="PANTHER" id="PTHR30244:SF36">
    <property type="entry name" value="3-OXO-GLUCOSE-6-PHOSPHATE:GLUTAMATE AMINOTRANSFERASE"/>
    <property type="match status" value="1"/>
</dbReference>
<comment type="caution">
    <text evidence="5">The sequence shown here is derived from an EMBL/GenBank/DDBJ whole genome shotgun (WGS) entry which is preliminary data.</text>
</comment>
<gene>
    <name evidence="5" type="ORF">IQ251_04455</name>
</gene>
<keyword evidence="6" id="KW-1185">Reference proteome</keyword>
<dbReference type="AlphaFoldDB" id="A0A929B9M5"/>
<feature type="compositionally biased region" description="Polar residues" evidence="4">
    <location>
        <begin position="19"/>
        <end position="29"/>
    </location>
</feature>
<sequence length="479" mass="50971">MPRSPRLLPRDRRAESGGVRTNSPITGKSDNSERAFDRDADSASFAAKIIPAARQRAGAHPSTRSSRSVVVVGNDAEAAGAGGVSRTADPVAESDRVPFFSQARTFERLWPVISAKVGEVFDNGKFSHGRQVAELEQRLAEYTGARHVIGVNSGTDALVLLLRALGIEPGDEVVVPAYSFVSTATSVVLAGGTPVFADIDPDRYALDPDELARVSGPRTRFAMPAHLFSAMADMSALAQQANRLGITLLEDSAEAIGMRQCGVHAGLHGAGGVLSFFPSKTLGAIGDAGAVLTDDPAVADLVAGLRHHGRFGRTLDHFPGISTETAACGTNSKMDDVQAAVLLAKLTALDADIRRRAELAAQYRDRLAEAPGILRLPEPPAADDAGGRVFYVYLIEVEYRDELVAHLHQCGIGTETYYPVPLHRQPCFADGGHARGSFPHAEAAAEHAVALPLYPDLDESDVDRVCDAVWDFRLGRLSA</sequence>
<dbReference type="InterPro" id="IPR015421">
    <property type="entry name" value="PyrdxlP-dep_Trfase_major"/>
</dbReference>
<dbReference type="GO" id="GO:0030170">
    <property type="term" value="F:pyridoxal phosphate binding"/>
    <property type="evidence" value="ECO:0007669"/>
    <property type="project" value="TreeGrafter"/>
</dbReference>
<dbReference type="Pfam" id="PF01041">
    <property type="entry name" value="DegT_DnrJ_EryC1"/>
    <property type="match status" value="1"/>
</dbReference>
<organism evidence="5 6">
    <name type="scientific">Saccharopolyspora montiporae</name>
    <dbReference type="NCBI Taxonomy" id="2781240"/>
    <lineage>
        <taxon>Bacteria</taxon>
        <taxon>Bacillati</taxon>
        <taxon>Actinomycetota</taxon>
        <taxon>Actinomycetes</taxon>
        <taxon>Pseudonocardiales</taxon>
        <taxon>Pseudonocardiaceae</taxon>
        <taxon>Saccharopolyspora</taxon>
    </lineage>
</organism>
<evidence type="ECO:0000256" key="1">
    <source>
        <dbReference type="ARBA" id="ARBA00022898"/>
    </source>
</evidence>
<evidence type="ECO:0000313" key="6">
    <source>
        <dbReference type="Proteomes" id="UP000598360"/>
    </source>
</evidence>
<dbReference type="GO" id="GO:0000271">
    <property type="term" value="P:polysaccharide biosynthetic process"/>
    <property type="evidence" value="ECO:0007669"/>
    <property type="project" value="TreeGrafter"/>
</dbReference>
<dbReference type="InterPro" id="IPR000653">
    <property type="entry name" value="DegT/StrS_aminotransferase"/>
</dbReference>
<feature type="region of interest" description="Disordered" evidence="4">
    <location>
        <begin position="1"/>
        <end position="38"/>
    </location>
</feature>
<reference evidence="5" key="1">
    <citation type="submission" date="2020-10" db="EMBL/GenBank/DDBJ databases">
        <title>Diversity and distribution of actinomycetes associated with coral in the coast of Hainan.</title>
        <authorList>
            <person name="Li F."/>
        </authorList>
    </citation>
    <scope>NUCLEOTIDE SEQUENCE</scope>
    <source>
        <strain evidence="5">HNM0983</strain>
    </source>
</reference>
<dbReference type="GO" id="GO:0008483">
    <property type="term" value="F:transaminase activity"/>
    <property type="evidence" value="ECO:0007669"/>
    <property type="project" value="UniProtKB-KW"/>
</dbReference>
<dbReference type="Gene3D" id="3.40.640.10">
    <property type="entry name" value="Type I PLP-dependent aspartate aminotransferase-like (Major domain)"/>
    <property type="match status" value="1"/>
</dbReference>
<dbReference type="CDD" id="cd00616">
    <property type="entry name" value="AHBA_syn"/>
    <property type="match status" value="1"/>
</dbReference>
<keyword evidence="5" id="KW-0808">Transferase</keyword>
<name>A0A929B9M5_9PSEU</name>
<dbReference type="InterPro" id="IPR015422">
    <property type="entry name" value="PyrdxlP-dep_Trfase_small"/>
</dbReference>
<dbReference type="SUPFAM" id="SSF53383">
    <property type="entry name" value="PLP-dependent transferases"/>
    <property type="match status" value="1"/>
</dbReference>
<dbReference type="InterPro" id="IPR015424">
    <property type="entry name" value="PyrdxlP-dep_Trfase"/>
</dbReference>
<keyword evidence="1 3" id="KW-0663">Pyridoxal phosphate</keyword>
<evidence type="ECO:0000313" key="5">
    <source>
        <dbReference type="EMBL" id="MBE9373698.1"/>
    </source>
</evidence>
<comment type="similarity">
    <text evidence="2 3">Belongs to the DegT/DnrJ/EryC1 family.</text>
</comment>
<dbReference type="Gene3D" id="3.90.1150.10">
    <property type="entry name" value="Aspartate Aminotransferase, domain 1"/>
    <property type="match status" value="1"/>
</dbReference>
<dbReference type="PANTHER" id="PTHR30244">
    <property type="entry name" value="TRANSAMINASE"/>
    <property type="match status" value="1"/>
</dbReference>
<evidence type="ECO:0000256" key="3">
    <source>
        <dbReference type="RuleBase" id="RU004508"/>
    </source>
</evidence>
<dbReference type="Proteomes" id="UP000598360">
    <property type="component" value="Unassembled WGS sequence"/>
</dbReference>
<dbReference type="EMBL" id="JADEYC010000007">
    <property type="protein sequence ID" value="MBE9373698.1"/>
    <property type="molecule type" value="Genomic_DNA"/>
</dbReference>
<proteinExistence type="inferred from homology"/>
<accession>A0A929B9M5</accession>
<keyword evidence="5" id="KW-0032">Aminotransferase</keyword>
<evidence type="ECO:0000256" key="2">
    <source>
        <dbReference type="ARBA" id="ARBA00037999"/>
    </source>
</evidence>
<evidence type="ECO:0000256" key="4">
    <source>
        <dbReference type="SAM" id="MobiDB-lite"/>
    </source>
</evidence>
<protein>
    <submittedName>
        <fullName evidence="5">DegT/DnrJ/EryC1/StrS family aminotransferase</fullName>
    </submittedName>
</protein>